<evidence type="ECO:0000259" key="3">
    <source>
        <dbReference type="PROSITE" id="PS50888"/>
    </source>
</evidence>
<reference evidence="4" key="2">
    <citation type="submission" date="2025-09" db="UniProtKB">
        <authorList>
            <consortium name="Ensembl"/>
        </authorList>
    </citation>
    <scope>IDENTIFICATION</scope>
</reference>
<dbReference type="SMART" id="SM00353">
    <property type="entry name" value="HLH"/>
    <property type="match status" value="1"/>
</dbReference>
<dbReference type="PROSITE" id="PS50888">
    <property type="entry name" value="BHLH"/>
    <property type="match status" value="1"/>
</dbReference>
<evidence type="ECO:0000313" key="4">
    <source>
        <dbReference type="Ensembl" id="ENSEBUP00000010935.1"/>
    </source>
</evidence>
<dbReference type="InterPro" id="IPR050283">
    <property type="entry name" value="E-box_TF_Regulators"/>
</dbReference>
<evidence type="ECO:0000313" key="5">
    <source>
        <dbReference type="Proteomes" id="UP000694388"/>
    </source>
</evidence>
<dbReference type="Pfam" id="PF00010">
    <property type="entry name" value="HLH"/>
    <property type="match status" value="1"/>
</dbReference>
<dbReference type="AlphaFoldDB" id="A0A8C4Q6V2"/>
<dbReference type="GeneTree" id="ENSGT00940000161897"/>
<dbReference type="Gene3D" id="4.10.280.10">
    <property type="entry name" value="Helix-loop-helix DNA-binding domain"/>
    <property type="match status" value="1"/>
</dbReference>
<keyword evidence="5" id="KW-1185">Reference proteome</keyword>
<dbReference type="GO" id="GO:0032502">
    <property type="term" value="P:developmental process"/>
    <property type="evidence" value="ECO:0007669"/>
    <property type="project" value="TreeGrafter"/>
</dbReference>
<feature type="region of interest" description="Disordered" evidence="1">
    <location>
        <begin position="22"/>
        <end position="42"/>
    </location>
</feature>
<feature type="chain" id="PRO_5034514988" evidence="2">
    <location>
        <begin position="20"/>
        <end position="104"/>
    </location>
</feature>
<sequence length="104" mass="11203">MCFCVELFSCFASLPGTAGSNLGGVRQRETANARERGRTESVNSAFSSLRTLIPTEPADRKLSKLETLLLASAAPCELRSICTFCLSAERRGVRTAHGIRTGSH</sequence>
<feature type="domain" description="BHLH" evidence="3">
    <location>
        <begin position="26"/>
        <end position="78"/>
    </location>
</feature>
<dbReference type="PANTHER" id="PTHR23349">
    <property type="entry name" value="BASIC HELIX-LOOP-HELIX TRANSCRIPTION FACTOR, TWIST"/>
    <property type="match status" value="1"/>
</dbReference>
<name>A0A8C4Q6V2_EPTBU</name>
<protein>
    <submittedName>
        <fullName evidence="4">Scleraxis bHLH transcription factor</fullName>
    </submittedName>
</protein>
<dbReference type="InterPro" id="IPR011598">
    <property type="entry name" value="bHLH_dom"/>
</dbReference>
<reference evidence="4" key="1">
    <citation type="submission" date="2025-08" db="UniProtKB">
        <authorList>
            <consortium name="Ensembl"/>
        </authorList>
    </citation>
    <scope>IDENTIFICATION</scope>
</reference>
<evidence type="ECO:0000256" key="2">
    <source>
        <dbReference type="SAM" id="SignalP"/>
    </source>
</evidence>
<accession>A0A8C4Q6V2</accession>
<keyword evidence="2" id="KW-0732">Signal</keyword>
<dbReference type="Ensembl" id="ENSEBUT00000011493.1">
    <property type="protein sequence ID" value="ENSEBUP00000010935.1"/>
    <property type="gene ID" value="ENSEBUG00000007031.1"/>
</dbReference>
<dbReference type="InterPro" id="IPR036638">
    <property type="entry name" value="HLH_DNA-bd_sf"/>
</dbReference>
<dbReference type="Proteomes" id="UP000694388">
    <property type="component" value="Unplaced"/>
</dbReference>
<dbReference type="GO" id="GO:0000977">
    <property type="term" value="F:RNA polymerase II transcription regulatory region sequence-specific DNA binding"/>
    <property type="evidence" value="ECO:0007669"/>
    <property type="project" value="TreeGrafter"/>
</dbReference>
<dbReference type="SUPFAM" id="SSF47459">
    <property type="entry name" value="HLH, helix-loop-helix DNA-binding domain"/>
    <property type="match status" value="1"/>
</dbReference>
<feature type="compositionally biased region" description="Basic and acidic residues" evidence="1">
    <location>
        <begin position="26"/>
        <end position="39"/>
    </location>
</feature>
<organism evidence="4 5">
    <name type="scientific">Eptatretus burgeri</name>
    <name type="common">Inshore hagfish</name>
    <dbReference type="NCBI Taxonomy" id="7764"/>
    <lineage>
        <taxon>Eukaryota</taxon>
        <taxon>Metazoa</taxon>
        <taxon>Chordata</taxon>
        <taxon>Craniata</taxon>
        <taxon>Vertebrata</taxon>
        <taxon>Cyclostomata</taxon>
        <taxon>Myxini</taxon>
        <taxon>Myxiniformes</taxon>
        <taxon>Myxinidae</taxon>
        <taxon>Eptatretinae</taxon>
        <taxon>Eptatretus</taxon>
    </lineage>
</organism>
<feature type="signal peptide" evidence="2">
    <location>
        <begin position="1"/>
        <end position="19"/>
    </location>
</feature>
<dbReference type="GO" id="GO:0046983">
    <property type="term" value="F:protein dimerization activity"/>
    <property type="evidence" value="ECO:0007669"/>
    <property type="project" value="InterPro"/>
</dbReference>
<proteinExistence type="predicted"/>
<dbReference type="PANTHER" id="PTHR23349:SF42">
    <property type="entry name" value="BHLH DOMAIN-CONTAINING PROTEIN"/>
    <property type="match status" value="1"/>
</dbReference>
<evidence type="ECO:0000256" key="1">
    <source>
        <dbReference type="SAM" id="MobiDB-lite"/>
    </source>
</evidence>
<dbReference type="GO" id="GO:0000981">
    <property type="term" value="F:DNA-binding transcription factor activity, RNA polymerase II-specific"/>
    <property type="evidence" value="ECO:0007669"/>
    <property type="project" value="TreeGrafter"/>
</dbReference>